<gene>
    <name evidence="3" type="ORF">COCSUDRAFT_57584</name>
</gene>
<keyword evidence="4" id="KW-1185">Reference proteome</keyword>
<keyword evidence="2" id="KW-0732">Signal</keyword>
<feature type="region of interest" description="Disordered" evidence="1">
    <location>
        <begin position="355"/>
        <end position="411"/>
    </location>
</feature>
<dbReference type="Proteomes" id="UP000007264">
    <property type="component" value="Unassembled WGS sequence"/>
</dbReference>
<dbReference type="RefSeq" id="XP_005644979.1">
    <property type="nucleotide sequence ID" value="XM_005644922.1"/>
</dbReference>
<reference evidence="3 4" key="1">
    <citation type="journal article" date="2012" name="Genome Biol.">
        <title>The genome of the polar eukaryotic microalga coccomyxa subellipsoidea reveals traits of cold adaptation.</title>
        <authorList>
            <person name="Blanc G."/>
            <person name="Agarkova I."/>
            <person name="Grimwood J."/>
            <person name="Kuo A."/>
            <person name="Brueggeman A."/>
            <person name="Dunigan D."/>
            <person name="Gurnon J."/>
            <person name="Ladunga I."/>
            <person name="Lindquist E."/>
            <person name="Lucas S."/>
            <person name="Pangilinan J."/>
            <person name="Proschold T."/>
            <person name="Salamov A."/>
            <person name="Schmutz J."/>
            <person name="Weeks D."/>
            <person name="Yamada T."/>
            <person name="Claverie J.M."/>
            <person name="Grigoriev I."/>
            <person name="Van Etten J."/>
            <person name="Lomsadze A."/>
            <person name="Borodovsky M."/>
        </authorList>
    </citation>
    <scope>NUCLEOTIDE SEQUENCE [LARGE SCALE GENOMIC DNA]</scope>
    <source>
        <strain evidence="3 4">C-169</strain>
    </source>
</reference>
<protein>
    <submittedName>
        <fullName evidence="3">Uncharacterized protein</fullName>
    </submittedName>
</protein>
<feature type="chain" id="PRO_5003636295" evidence="2">
    <location>
        <begin position="31"/>
        <end position="490"/>
    </location>
</feature>
<feature type="compositionally biased region" description="Pro residues" evidence="1">
    <location>
        <begin position="355"/>
        <end position="365"/>
    </location>
</feature>
<comment type="caution">
    <text evidence="3">The sequence shown here is derived from an EMBL/GenBank/DDBJ whole genome shotgun (WGS) entry which is preliminary data.</text>
</comment>
<proteinExistence type="predicted"/>
<accession>I0YPW6</accession>
<evidence type="ECO:0000313" key="4">
    <source>
        <dbReference type="Proteomes" id="UP000007264"/>
    </source>
</evidence>
<evidence type="ECO:0000256" key="1">
    <source>
        <dbReference type="SAM" id="MobiDB-lite"/>
    </source>
</evidence>
<organism evidence="3 4">
    <name type="scientific">Coccomyxa subellipsoidea (strain C-169)</name>
    <name type="common">Green microalga</name>
    <dbReference type="NCBI Taxonomy" id="574566"/>
    <lineage>
        <taxon>Eukaryota</taxon>
        <taxon>Viridiplantae</taxon>
        <taxon>Chlorophyta</taxon>
        <taxon>core chlorophytes</taxon>
        <taxon>Trebouxiophyceae</taxon>
        <taxon>Trebouxiophyceae incertae sedis</taxon>
        <taxon>Coccomyxaceae</taxon>
        <taxon>Coccomyxa</taxon>
        <taxon>Coccomyxa subellipsoidea</taxon>
    </lineage>
</organism>
<evidence type="ECO:0000256" key="2">
    <source>
        <dbReference type="SAM" id="SignalP"/>
    </source>
</evidence>
<dbReference type="KEGG" id="csl:COCSUDRAFT_57584"/>
<dbReference type="EMBL" id="AGSI01000015">
    <property type="protein sequence ID" value="EIE20435.1"/>
    <property type="molecule type" value="Genomic_DNA"/>
</dbReference>
<dbReference type="GeneID" id="17038411"/>
<feature type="signal peptide" evidence="2">
    <location>
        <begin position="1"/>
        <end position="30"/>
    </location>
</feature>
<dbReference type="OrthoDB" id="10493240at2759"/>
<sequence>MARRREAAVTTWIILSIFVFLDSGLSLVRGQVDQANARAVDGFSSAIVQAGTTVAQAICTPLSRADTITLFDAATGQTLQSTCEVTDKIDQFIRGVPGDLKSAAEIVQTQVNSTFGFVQYMESTLRGIVGNITAQVDAIKSISKEKPINLKGVFERLVQTIEDKKTSDPLCIDAQEYQGAKIPTQCVGPVFALLLDGGACVEDPDTLEITCTQPSVTLTKTPGACNLKYTSPTVIQDSYCAMSTTYGNSTSGTFKHPAEIFNLAKLMTIPNPFNLDLSLYTATASASASPIAKPPEVAPLAEVPIVQPPAPPPPPPAPVPAPVPVPAPAPAPTPVPAPAPAPVLAPAPAPVQVPAPAPIQAPAPGPGAANSPKPVSTEAPNTAPFAQAAPSLEELQQQGMHEDAQKKANDAAYAQKLAAEEAQKTATAAPQQGAQALQGLSPVPVSPSPVAQALVLAQRPAPAPGSVDAAAFSNLISRLVSSGEAQEIYG</sequence>
<feature type="compositionally biased region" description="Basic and acidic residues" evidence="1">
    <location>
        <begin position="400"/>
        <end position="409"/>
    </location>
</feature>
<dbReference type="AlphaFoldDB" id="I0YPW6"/>
<name>I0YPW6_COCSC</name>
<evidence type="ECO:0000313" key="3">
    <source>
        <dbReference type="EMBL" id="EIE20435.1"/>
    </source>
</evidence>